<reference evidence="2" key="2">
    <citation type="submission" date="2023-05" db="EMBL/GenBank/DDBJ databases">
        <authorList>
            <consortium name="Lawrence Berkeley National Laboratory"/>
            <person name="Steindorff A."/>
            <person name="Hensen N."/>
            <person name="Bonometti L."/>
            <person name="Westerberg I."/>
            <person name="Brannstrom I.O."/>
            <person name="Guillou S."/>
            <person name="Cros-Aarteil S."/>
            <person name="Calhoun S."/>
            <person name="Haridas S."/>
            <person name="Kuo A."/>
            <person name="Mondo S."/>
            <person name="Pangilinan J."/>
            <person name="Riley R."/>
            <person name="Labutti K."/>
            <person name="Andreopoulos B."/>
            <person name="Lipzen A."/>
            <person name="Chen C."/>
            <person name="Yanf M."/>
            <person name="Daum C."/>
            <person name="Ng V."/>
            <person name="Clum A."/>
            <person name="Ohm R."/>
            <person name="Martin F."/>
            <person name="Silar P."/>
            <person name="Natvig D."/>
            <person name="Lalanne C."/>
            <person name="Gautier V."/>
            <person name="Ament-Velasquez S.L."/>
            <person name="Kruys A."/>
            <person name="Hutchinson M.I."/>
            <person name="Powell A.J."/>
            <person name="Barry K."/>
            <person name="Miller A.N."/>
            <person name="Grigoriev I.V."/>
            <person name="Debuchy R."/>
            <person name="Gladieux P."/>
            <person name="Thoren M.H."/>
            <person name="Johannesson H."/>
        </authorList>
    </citation>
    <scope>NUCLEOTIDE SEQUENCE</scope>
    <source>
        <strain evidence="2">CBS 123565</strain>
    </source>
</reference>
<name>A0AAN6URZ7_9PEZI</name>
<reference evidence="2" key="1">
    <citation type="journal article" date="2023" name="Mol. Phylogenet. Evol.">
        <title>Genome-scale phylogeny and comparative genomics of the fungal order Sordariales.</title>
        <authorList>
            <person name="Hensen N."/>
            <person name="Bonometti L."/>
            <person name="Westerberg I."/>
            <person name="Brannstrom I.O."/>
            <person name="Guillou S."/>
            <person name="Cros-Aarteil S."/>
            <person name="Calhoun S."/>
            <person name="Haridas S."/>
            <person name="Kuo A."/>
            <person name="Mondo S."/>
            <person name="Pangilinan J."/>
            <person name="Riley R."/>
            <person name="LaButti K."/>
            <person name="Andreopoulos B."/>
            <person name="Lipzen A."/>
            <person name="Chen C."/>
            <person name="Yan M."/>
            <person name="Daum C."/>
            <person name="Ng V."/>
            <person name="Clum A."/>
            <person name="Steindorff A."/>
            <person name="Ohm R.A."/>
            <person name="Martin F."/>
            <person name="Silar P."/>
            <person name="Natvig D.O."/>
            <person name="Lalanne C."/>
            <person name="Gautier V."/>
            <person name="Ament-Velasquez S.L."/>
            <person name="Kruys A."/>
            <person name="Hutchinson M.I."/>
            <person name="Powell A.J."/>
            <person name="Barry K."/>
            <person name="Miller A.N."/>
            <person name="Grigoriev I.V."/>
            <person name="Debuchy R."/>
            <person name="Gladieux P."/>
            <person name="Hiltunen Thoren M."/>
            <person name="Johannesson H."/>
        </authorList>
    </citation>
    <scope>NUCLEOTIDE SEQUENCE</scope>
    <source>
        <strain evidence="2">CBS 123565</strain>
    </source>
</reference>
<keyword evidence="3" id="KW-1185">Reference proteome</keyword>
<evidence type="ECO:0000313" key="3">
    <source>
        <dbReference type="Proteomes" id="UP001304895"/>
    </source>
</evidence>
<feature type="region of interest" description="Disordered" evidence="1">
    <location>
        <begin position="54"/>
        <end position="89"/>
    </location>
</feature>
<dbReference type="Proteomes" id="UP001304895">
    <property type="component" value="Unassembled WGS sequence"/>
</dbReference>
<protein>
    <submittedName>
        <fullName evidence="2">Uncharacterized protein</fullName>
    </submittedName>
</protein>
<proteinExistence type="predicted"/>
<dbReference type="AlphaFoldDB" id="A0AAN6URZ7"/>
<feature type="compositionally biased region" description="Basic residues" evidence="1">
    <location>
        <begin position="226"/>
        <end position="246"/>
    </location>
</feature>
<organism evidence="2 3">
    <name type="scientific">Trichocladium antarcticum</name>
    <dbReference type="NCBI Taxonomy" id="1450529"/>
    <lineage>
        <taxon>Eukaryota</taxon>
        <taxon>Fungi</taxon>
        <taxon>Dikarya</taxon>
        <taxon>Ascomycota</taxon>
        <taxon>Pezizomycotina</taxon>
        <taxon>Sordariomycetes</taxon>
        <taxon>Sordariomycetidae</taxon>
        <taxon>Sordariales</taxon>
        <taxon>Chaetomiaceae</taxon>
        <taxon>Trichocladium</taxon>
    </lineage>
</organism>
<evidence type="ECO:0000313" key="2">
    <source>
        <dbReference type="EMBL" id="KAK4136801.1"/>
    </source>
</evidence>
<evidence type="ECO:0000256" key="1">
    <source>
        <dbReference type="SAM" id="MobiDB-lite"/>
    </source>
</evidence>
<gene>
    <name evidence="2" type="ORF">BT67DRAFT_191781</name>
</gene>
<comment type="caution">
    <text evidence="2">The sequence shown here is derived from an EMBL/GenBank/DDBJ whole genome shotgun (WGS) entry which is preliminary data.</text>
</comment>
<dbReference type="EMBL" id="MU853403">
    <property type="protein sequence ID" value="KAK4136801.1"/>
    <property type="molecule type" value="Genomic_DNA"/>
</dbReference>
<feature type="region of interest" description="Disordered" evidence="1">
    <location>
        <begin position="223"/>
        <end position="246"/>
    </location>
</feature>
<sequence>MFQGGSGRFATCLNPVVHLILMNTQCYLCRHPHGPYRTCQCPTNAPGGGFWRSSFEPRQPRQPWGMRWKEKKPRQQTASGSRPGGSLGSFRKVACPLGAGPHLMAQGSDKFRGRRAPGCQVCRHIVSAPCSSAALVALPFPGSRSPGSAAIPGTPGRQGDGPGDHSRWNGGLARAIMTGTRYHMDVLRTGVVPRQASTLTVIGVSTRLSQCFPFTEQPHTCDPVLRHSRPLPRPASRRKHLQPQTP</sequence>
<accession>A0AAN6URZ7</accession>